<dbReference type="Pfam" id="PF00004">
    <property type="entry name" value="AAA"/>
    <property type="match status" value="1"/>
</dbReference>
<feature type="domain" description="AAA+ ATPase" evidence="5">
    <location>
        <begin position="585"/>
        <end position="726"/>
    </location>
</feature>
<dbReference type="Gene3D" id="3.40.50.300">
    <property type="entry name" value="P-loop containing nucleotide triphosphate hydrolases"/>
    <property type="match status" value="1"/>
</dbReference>
<sequence length="817" mass="83824">MTGQLISVSAVEPGQHRSLAGALATAPDGAVISVGPGRYTEALVVTRQVTITAEDGPGTVEILSETGTPLNLLAPVTLSGLTVRSTDQEAPALISQEGRSTITECEISAQGWAALVAHERGAVNLADSRVTNPGGAGVVITASVRSQLRQCRFEDLGTSAVVVAQRGRLSVSGCHIARVAGNGICLNGDASVAVSDTVIAGAAKPAVAVEEGASADLRRVTVRESEGVGFYLATTGSVSVDDCQAERTAEGLLVSQRTTATLSQFRVSNAREHGLRAAGQSTLTVRGCVITDVGGAGVLLTDGSTLDAEELVVSTPAGAGVGVHAEGTTASLTRLRVRDSGGNAVEVVEGATAELTRMEVERCGAAAVLVAENAKVGVDGGSVQGARTSGLAVTKGGTAAFTGCDVYGSGGDGVFVGKGGRVVMSGSRSRGSGGHGVQVTAEGSAELTGCEFTDNGSDGVHVQTAEPVTVRDCVTRGNTGAGLRRLLADARLTVTSLTSERNGFPDAYLTAGEGGAAAAPAPGAASQPAHAETANGNGGDSLSAPLAELHGLVGLEGVKRDVTGLVNLNRMAKRRQEAGLSVPPMSRHLVFAGAPGTGKTTVGRLYGAILAELGVLTSGHLVEVARADLVAQIIGGTAIKTTEAFTKALGGVLFIDEAYTLSAQSGGTGPDFGREAIDTIVKLMEDHRSEVVVIVAGYSKEMREFLASNPGLESRFTRTIEFENYDADEMVTIIRQQCERHDYQLDHDAAVVLRDYFEVLPKDATFGNGRTARKTFEHMVDRQASRLAVTSDASTSDLTKLTVADLDFLKPAGQPVT</sequence>
<protein>
    <submittedName>
        <fullName evidence="6">Right handed beta helix region</fullName>
    </submittedName>
</protein>
<dbReference type="InterPro" id="IPR050773">
    <property type="entry name" value="CbxX/CfxQ_RuBisCO_ESX"/>
</dbReference>
<reference evidence="6 7" key="2">
    <citation type="submission" date="2022-06" db="EMBL/GenBank/DDBJ databases">
        <title>Genomic Encyclopedia of Type Strains, Phase I: the one thousand microbial genomes (KMG-I) project.</title>
        <authorList>
            <person name="Kyrpides N."/>
        </authorList>
    </citation>
    <scope>NUCLEOTIDE SEQUENCE [LARGE SCALE GENOMIC DNA]</scope>
    <source>
        <strain evidence="6 7">DSM 43889</strain>
    </source>
</reference>
<feature type="compositionally biased region" description="Low complexity" evidence="4">
    <location>
        <begin position="516"/>
        <end position="531"/>
    </location>
</feature>
<dbReference type="InterPro" id="IPR000641">
    <property type="entry name" value="CbxX/CfxQ"/>
</dbReference>
<dbReference type="InterPro" id="IPR039448">
    <property type="entry name" value="Beta_helix"/>
</dbReference>
<comment type="caution">
    <text evidence="6">The sequence shown here is derived from an EMBL/GenBank/DDBJ whole genome shotgun (WGS) entry which is preliminary data.</text>
</comment>
<proteinExistence type="inferred from homology"/>
<name>A0ABT1JDW4_ACTCY</name>
<dbReference type="InterPro" id="IPR011050">
    <property type="entry name" value="Pectin_lyase_fold/virulence"/>
</dbReference>
<dbReference type="SUPFAM" id="SSF52540">
    <property type="entry name" value="P-loop containing nucleoside triphosphate hydrolases"/>
    <property type="match status" value="1"/>
</dbReference>
<comment type="similarity">
    <text evidence="1">Belongs to the CbxX/CfxQ family.</text>
</comment>
<accession>A0ABT1JDW4</accession>
<evidence type="ECO:0000259" key="5">
    <source>
        <dbReference type="SMART" id="SM00382"/>
    </source>
</evidence>
<gene>
    <name evidence="6" type="ORF">G443_000951</name>
</gene>
<dbReference type="Pfam" id="PF17866">
    <property type="entry name" value="AAA_lid_6"/>
    <property type="match status" value="1"/>
</dbReference>
<evidence type="ECO:0000256" key="1">
    <source>
        <dbReference type="ARBA" id="ARBA00010378"/>
    </source>
</evidence>
<dbReference type="SUPFAM" id="SSF51126">
    <property type="entry name" value="Pectin lyase-like"/>
    <property type="match status" value="3"/>
</dbReference>
<dbReference type="PANTHER" id="PTHR43392:SF2">
    <property type="entry name" value="AAA-TYPE ATPASE FAMILY PROTEIN _ ANKYRIN REPEAT FAMILY PROTEIN"/>
    <property type="match status" value="1"/>
</dbReference>
<dbReference type="Gene3D" id="2.160.20.10">
    <property type="entry name" value="Single-stranded right-handed beta-helix, Pectin lyase-like"/>
    <property type="match status" value="2"/>
</dbReference>
<evidence type="ECO:0000256" key="2">
    <source>
        <dbReference type="ARBA" id="ARBA00022741"/>
    </source>
</evidence>
<keyword evidence="3" id="KW-0067">ATP-binding</keyword>
<dbReference type="SMART" id="SM00382">
    <property type="entry name" value="AAA"/>
    <property type="match status" value="1"/>
</dbReference>
<evidence type="ECO:0000256" key="4">
    <source>
        <dbReference type="SAM" id="MobiDB-lite"/>
    </source>
</evidence>
<feature type="region of interest" description="Disordered" evidence="4">
    <location>
        <begin position="515"/>
        <end position="542"/>
    </location>
</feature>
<dbReference type="PRINTS" id="PR00819">
    <property type="entry name" value="CBXCFQXSUPER"/>
</dbReference>
<dbReference type="InterPro" id="IPR012334">
    <property type="entry name" value="Pectin_lyas_fold"/>
</dbReference>
<dbReference type="Proteomes" id="UP000791080">
    <property type="component" value="Unassembled WGS sequence"/>
</dbReference>
<keyword evidence="2" id="KW-0547">Nucleotide-binding</keyword>
<evidence type="ECO:0000313" key="7">
    <source>
        <dbReference type="Proteomes" id="UP000791080"/>
    </source>
</evidence>
<evidence type="ECO:0000313" key="6">
    <source>
        <dbReference type="EMBL" id="MCP2330681.1"/>
    </source>
</evidence>
<dbReference type="EMBL" id="AUBJ02000001">
    <property type="protein sequence ID" value="MCP2330681.1"/>
    <property type="molecule type" value="Genomic_DNA"/>
</dbReference>
<dbReference type="Gene3D" id="1.10.8.60">
    <property type="match status" value="1"/>
</dbReference>
<dbReference type="InterPro" id="IPR027417">
    <property type="entry name" value="P-loop_NTPase"/>
</dbReference>
<reference evidence="6 7" key="1">
    <citation type="submission" date="2013-07" db="EMBL/GenBank/DDBJ databases">
        <authorList>
            <consortium name="DOE Joint Genome Institute"/>
            <person name="Reeve W."/>
            <person name="Huntemann M."/>
            <person name="Han J."/>
            <person name="Chen A."/>
            <person name="Kyrpides N."/>
            <person name="Mavromatis K."/>
            <person name="Markowitz V."/>
            <person name="Palaniappan K."/>
            <person name="Ivanova N."/>
            <person name="Schaumberg A."/>
            <person name="Pati A."/>
            <person name="Liolios K."/>
            <person name="Nordberg H.P."/>
            <person name="Cantor M.N."/>
            <person name="Hua S.X."/>
            <person name="Woyke T."/>
        </authorList>
    </citation>
    <scope>NUCLEOTIDE SEQUENCE [LARGE SCALE GENOMIC DNA]</scope>
    <source>
        <strain evidence="6 7">DSM 43889</strain>
    </source>
</reference>
<evidence type="ECO:0000256" key="3">
    <source>
        <dbReference type="ARBA" id="ARBA00022840"/>
    </source>
</evidence>
<dbReference type="InterPro" id="IPR006626">
    <property type="entry name" value="PbH1"/>
</dbReference>
<organism evidence="6 7">
    <name type="scientific">Actinoalloteichus caeruleus DSM 43889</name>
    <dbReference type="NCBI Taxonomy" id="1120930"/>
    <lineage>
        <taxon>Bacteria</taxon>
        <taxon>Bacillati</taxon>
        <taxon>Actinomycetota</taxon>
        <taxon>Actinomycetes</taxon>
        <taxon>Pseudonocardiales</taxon>
        <taxon>Pseudonocardiaceae</taxon>
        <taxon>Actinoalloteichus</taxon>
        <taxon>Actinoalloteichus cyanogriseus</taxon>
    </lineage>
</organism>
<dbReference type="InterPro" id="IPR041627">
    <property type="entry name" value="AAA_lid_6"/>
</dbReference>
<dbReference type="PANTHER" id="PTHR43392">
    <property type="entry name" value="AAA-TYPE ATPASE FAMILY PROTEIN / ANKYRIN REPEAT FAMILY PROTEIN"/>
    <property type="match status" value="1"/>
</dbReference>
<dbReference type="SMART" id="SM00710">
    <property type="entry name" value="PbH1"/>
    <property type="match status" value="11"/>
</dbReference>
<dbReference type="InterPro" id="IPR003959">
    <property type="entry name" value="ATPase_AAA_core"/>
</dbReference>
<dbReference type="CDD" id="cd00009">
    <property type="entry name" value="AAA"/>
    <property type="match status" value="1"/>
</dbReference>
<dbReference type="InterPro" id="IPR003593">
    <property type="entry name" value="AAA+_ATPase"/>
</dbReference>
<dbReference type="RefSeq" id="WP_026420315.1">
    <property type="nucleotide sequence ID" value="NZ_AUBJ02000001.1"/>
</dbReference>
<keyword evidence="7" id="KW-1185">Reference proteome</keyword>
<dbReference type="Pfam" id="PF13229">
    <property type="entry name" value="Beta_helix"/>
    <property type="match status" value="2"/>
</dbReference>